<dbReference type="PANTHER" id="PTHR31352:SF37">
    <property type="entry name" value="INACTIVE BETA-AMYLASE 4, CHLOROPLASTIC"/>
    <property type="match status" value="1"/>
</dbReference>
<proteinExistence type="inferred from homology"/>
<dbReference type="PANTHER" id="PTHR31352">
    <property type="entry name" value="BETA-AMYLASE 1, CHLOROPLASTIC"/>
    <property type="match status" value="1"/>
</dbReference>
<dbReference type="PRINTS" id="PR00750">
    <property type="entry name" value="BETAAMYLASE"/>
</dbReference>
<dbReference type="EC" id="3.2.1.2" evidence="4"/>
<dbReference type="SUPFAM" id="SSF51445">
    <property type="entry name" value="(Trans)glycosidases"/>
    <property type="match status" value="1"/>
</dbReference>
<dbReference type="Gene3D" id="3.20.20.80">
    <property type="entry name" value="Glycosidases"/>
    <property type="match status" value="1"/>
</dbReference>
<keyword evidence="2 4" id="KW-0119">Carbohydrate metabolism</keyword>
<protein>
    <recommendedName>
        <fullName evidence="4">Beta-amylase</fullName>
        <ecNumber evidence="4">3.2.1.2</ecNumber>
    </recommendedName>
</protein>
<dbReference type="Pfam" id="PF01373">
    <property type="entry name" value="Glyco_hydro_14"/>
    <property type="match status" value="1"/>
</dbReference>
<keyword evidence="4" id="KW-0326">Glycosidase</keyword>
<reference evidence="5" key="1">
    <citation type="submission" date="2015-07" db="EMBL/GenBank/DDBJ databases">
        <title>Transcriptome Assembly of Anthurium amnicola.</title>
        <authorList>
            <person name="Suzuki J."/>
        </authorList>
    </citation>
    <scope>NUCLEOTIDE SEQUENCE</scope>
</reference>
<sequence length="334" mass="37239">VPWPVTCPGGHTSLSHTPTCPTLQTEFLEILLHLRLHFSALLCSLSRHLPTSTMAGNGWGVLGSKCQRQCCHLGRGFPASCQSQWKPRGVPVAFLPRRWCVLSMAYGERSRPSSVGSSKQQNVPVFVMMPVDTFRINNCGVPEIKRVRALSASLKALKLAGVHGVAVEVWWGIVESSPFTYNWFLYQELFKLISESGLKLHVALSFHSNEHLSSKRADFIGLPPWVVEAGYHNRDMNYQDQHGFANENYLTLGVDHIPLFCGRTALQCYEDFITSFVDMFGSLMGIIIEEVSIGLGPSGELRYPSHPVECGRWKFPGIGEFQCYDKYMNGTLGA</sequence>
<comment type="similarity">
    <text evidence="1 4">Belongs to the glycosyl hydrolase 14 family.</text>
</comment>
<evidence type="ECO:0000256" key="4">
    <source>
        <dbReference type="RuleBase" id="RU000509"/>
    </source>
</evidence>
<dbReference type="InterPro" id="IPR017853">
    <property type="entry name" value="GH"/>
</dbReference>
<evidence type="ECO:0000256" key="2">
    <source>
        <dbReference type="ARBA" id="ARBA00023277"/>
    </source>
</evidence>
<accession>A0A1D1XUB9</accession>
<dbReference type="InterPro" id="IPR001554">
    <property type="entry name" value="Glyco_hydro_14"/>
</dbReference>
<evidence type="ECO:0000256" key="1">
    <source>
        <dbReference type="ARBA" id="ARBA00005652"/>
    </source>
</evidence>
<name>A0A1D1XUB9_9ARAE</name>
<dbReference type="GO" id="GO:0000272">
    <property type="term" value="P:polysaccharide catabolic process"/>
    <property type="evidence" value="ECO:0007669"/>
    <property type="project" value="UniProtKB-KW"/>
</dbReference>
<dbReference type="GO" id="GO:0016161">
    <property type="term" value="F:beta-amylase activity"/>
    <property type="evidence" value="ECO:0007669"/>
    <property type="project" value="UniProtKB-EC"/>
</dbReference>
<keyword evidence="3 4" id="KW-0624">Polysaccharide degradation</keyword>
<keyword evidence="4" id="KW-0378">Hydrolase</keyword>
<evidence type="ECO:0000313" key="5">
    <source>
        <dbReference type="EMBL" id="JAT45974.1"/>
    </source>
</evidence>
<dbReference type="EMBL" id="GDJX01021962">
    <property type="protein sequence ID" value="JAT45974.1"/>
    <property type="molecule type" value="Transcribed_RNA"/>
</dbReference>
<comment type="catalytic activity">
    <reaction evidence="4">
        <text>Hydrolysis of (1-&gt;4)-alpha-D-glucosidic linkages in polysaccharides so as to remove successive maltose units from the non-reducing ends of the chains.</text>
        <dbReference type="EC" id="3.2.1.2"/>
    </reaction>
</comment>
<dbReference type="AlphaFoldDB" id="A0A1D1XUB9"/>
<feature type="non-terminal residue" evidence="5">
    <location>
        <position position="1"/>
    </location>
</feature>
<organism evidence="5">
    <name type="scientific">Anthurium amnicola</name>
    <dbReference type="NCBI Taxonomy" id="1678845"/>
    <lineage>
        <taxon>Eukaryota</taxon>
        <taxon>Viridiplantae</taxon>
        <taxon>Streptophyta</taxon>
        <taxon>Embryophyta</taxon>
        <taxon>Tracheophyta</taxon>
        <taxon>Spermatophyta</taxon>
        <taxon>Magnoliopsida</taxon>
        <taxon>Liliopsida</taxon>
        <taxon>Araceae</taxon>
        <taxon>Pothoideae</taxon>
        <taxon>Potheae</taxon>
        <taxon>Anthurium</taxon>
    </lineage>
</organism>
<evidence type="ECO:0000256" key="3">
    <source>
        <dbReference type="ARBA" id="ARBA00023326"/>
    </source>
</evidence>
<gene>
    <name evidence="5" type="primary">BAM4_3</name>
    <name evidence="5" type="ORF">g.121864</name>
</gene>